<dbReference type="PANTHER" id="PTHR30349">
    <property type="entry name" value="PHAGE INTEGRASE-RELATED"/>
    <property type="match status" value="1"/>
</dbReference>
<dbReference type="InterPro" id="IPR011010">
    <property type="entry name" value="DNA_brk_join_enz"/>
</dbReference>
<evidence type="ECO:0000259" key="2">
    <source>
        <dbReference type="PROSITE" id="PS51898"/>
    </source>
</evidence>
<dbReference type="STRING" id="1117379.BABA_17417"/>
<dbReference type="OrthoDB" id="9788852at2"/>
<evidence type="ECO:0000313" key="3">
    <source>
        <dbReference type="EMBL" id="EKN66045.1"/>
    </source>
</evidence>
<accession>K6C4K8</accession>
<keyword evidence="1" id="KW-0233">DNA recombination</keyword>
<keyword evidence="4" id="KW-1185">Reference proteome</keyword>
<dbReference type="eggNOG" id="COG0582">
    <property type="taxonomic scope" value="Bacteria"/>
</dbReference>
<dbReference type="InterPro" id="IPR013762">
    <property type="entry name" value="Integrase-like_cat_sf"/>
</dbReference>
<dbReference type="Proteomes" id="UP000006316">
    <property type="component" value="Unassembled WGS sequence"/>
</dbReference>
<dbReference type="GO" id="GO:0006310">
    <property type="term" value="P:DNA recombination"/>
    <property type="evidence" value="ECO:0007669"/>
    <property type="project" value="UniProtKB-KW"/>
</dbReference>
<reference evidence="3 4" key="1">
    <citation type="journal article" date="2012" name="Front. Microbiol.">
        <title>Redundancy and modularity in membrane-associated dissimilatory nitrate reduction in Bacillus.</title>
        <authorList>
            <person name="Heylen K."/>
            <person name="Keltjens J."/>
        </authorList>
    </citation>
    <scope>NUCLEOTIDE SEQUENCE [LARGE SCALE GENOMIC DNA]</scope>
    <source>
        <strain evidence="4">LMG 21833T</strain>
    </source>
</reference>
<protein>
    <submittedName>
        <fullName evidence="3">Tyrosine recombinase XerD</fullName>
    </submittedName>
</protein>
<dbReference type="SUPFAM" id="SSF56349">
    <property type="entry name" value="DNA breaking-rejoining enzymes"/>
    <property type="match status" value="1"/>
</dbReference>
<dbReference type="Pfam" id="PF00589">
    <property type="entry name" value="Phage_integrase"/>
    <property type="match status" value="1"/>
</dbReference>
<dbReference type="InterPro" id="IPR002104">
    <property type="entry name" value="Integrase_catalytic"/>
</dbReference>
<sequence>MSNAVDALTEKKDIDKMKNALSGRDRLMFVMGVSLGLRISDLLSLKIGDVRGKTHVKVREQKTKKMRPIKLSQTVMSEVSKLDGADGDYIFKSRKGDNKAISRVQAYRILNDAAKRAGIDITIGTHTLRKTFGYSLYKQGIDITRIMAILNHSTPAMTLSYIGITAKEIDAAYEAIEV</sequence>
<name>K6C4K8_9BACI</name>
<dbReference type="PROSITE" id="PS51898">
    <property type="entry name" value="TYR_RECOMBINASE"/>
    <property type="match status" value="1"/>
</dbReference>
<organism evidence="3 4">
    <name type="scientific">Neobacillus bataviensis LMG 21833</name>
    <dbReference type="NCBI Taxonomy" id="1117379"/>
    <lineage>
        <taxon>Bacteria</taxon>
        <taxon>Bacillati</taxon>
        <taxon>Bacillota</taxon>
        <taxon>Bacilli</taxon>
        <taxon>Bacillales</taxon>
        <taxon>Bacillaceae</taxon>
        <taxon>Neobacillus</taxon>
    </lineage>
</organism>
<proteinExistence type="predicted"/>
<dbReference type="PATRIC" id="fig|1117379.3.peg.3608"/>
<evidence type="ECO:0000313" key="4">
    <source>
        <dbReference type="Proteomes" id="UP000006316"/>
    </source>
</evidence>
<dbReference type="GO" id="GO:0015074">
    <property type="term" value="P:DNA integration"/>
    <property type="evidence" value="ECO:0007669"/>
    <property type="project" value="InterPro"/>
</dbReference>
<comment type="caution">
    <text evidence="3">The sequence shown here is derived from an EMBL/GenBank/DDBJ whole genome shotgun (WGS) entry which is preliminary data.</text>
</comment>
<dbReference type="InterPro" id="IPR050090">
    <property type="entry name" value="Tyrosine_recombinase_XerCD"/>
</dbReference>
<dbReference type="Gene3D" id="1.10.443.10">
    <property type="entry name" value="Intergrase catalytic core"/>
    <property type="match status" value="1"/>
</dbReference>
<dbReference type="GO" id="GO:0003677">
    <property type="term" value="F:DNA binding"/>
    <property type="evidence" value="ECO:0007669"/>
    <property type="project" value="InterPro"/>
</dbReference>
<feature type="domain" description="Tyr recombinase" evidence="2">
    <location>
        <begin position="3"/>
        <end position="174"/>
    </location>
</feature>
<dbReference type="PANTHER" id="PTHR30349:SF82">
    <property type="entry name" value="INTEGRASE_RECOMBINASE YOEC-RELATED"/>
    <property type="match status" value="1"/>
</dbReference>
<dbReference type="AlphaFoldDB" id="K6C4K8"/>
<gene>
    <name evidence="3" type="ORF">BABA_17417</name>
</gene>
<dbReference type="EMBL" id="AJLS01000122">
    <property type="protein sequence ID" value="EKN66045.1"/>
    <property type="molecule type" value="Genomic_DNA"/>
</dbReference>
<dbReference type="RefSeq" id="WP_007086477.1">
    <property type="nucleotide sequence ID" value="NZ_AJLS01000122.1"/>
</dbReference>
<evidence type="ECO:0000256" key="1">
    <source>
        <dbReference type="ARBA" id="ARBA00023172"/>
    </source>
</evidence>